<reference evidence="2" key="1">
    <citation type="submission" date="2024-05" db="EMBL/GenBank/DDBJ databases">
        <title>WGS of Aeromonas isolates.</title>
        <authorList>
            <person name="Lee H."/>
        </authorList>
    </citation>
    <scope>NUCLEOTIDE SEQUENCE</scope>
    <source>
        <strain evidence="2">LP308</strain>
    </source>
</reference>
<dbReference type="EMBL" id="JAOPLU010000013">
    <property type="protein sequence ID" value="MDM5133555.1"/>
    <property type="molecule type" value="Genomic_DNA"/>
</dbReference>
<organism evidence="2 3">
    <name type="scientific">Aeromonas piscicola</name>
    <dbReference type="NCBI Taxonomy" id="600645"/>
    <lineage>
        <taxon>Bacteria</taxon>
        <taxon>Pseudomonadati</taxon>
        <taxon>Pseudomonadota</taxon>
        <taxon>Gammaproteobacteria</taxon>
        <taxon>Aeromonadales</taxon>
        <taxon>Aeromonadaceae</taxon>
        <taxon>Aeromonas</taxon>
    </lineage>
</organism>
<keyword evidence="3" id="KW-1185">Reference proteome</keyword>
<evidence type="ECO:0000256" key="1">
    <source>
        <dbReference type="SAM" id="Phobius"/>
    </source>
</evidence>
<keyword evidence="1" id="KW-0812">Transmembrane</keyword>
<comment type="caution">
    <text evidence="2">The sequence shown here is derived from an EMBL/GenBank/DDBJ whole genome shotgun (WGS) entry which is preliminary data.</text>
</comment>
<sequence length="261" mass="29236">MKDGVAVKGFIAIGLRLANKIQTCGIFRNVLLLEMLKMRIFGENKSPRFRSYNRHLFTLLLASFLVLGAYWKFGSTDELPAWIQAGGSVLAIIASSWIASHDKVSRQKDRRKDVLAVAEAAHHFSKKIRGIIDSSCSKEGIVNIEIYNVYHDSVVNSYAKALGNIPFHEIGSSTAVQALLAMQVQFSELLGSSIDKLLQGVDSDVDFQNGVSAYDHYPEHQRTEMTVKLKEVHFKVLSRNVKVHLDVIDKSFLTLKNEMII</sequence>
<feature type="transmembrane region" description="Helical" evidence="1">
    <location>
        <begin position="79"/>
        <end position="100"/>
    </location>
</feature>
<keyword evidence="1" id="KW-0472">Membrane</keyword>
<gene>
    <name evidence="2" type="ORF">OB962_21540</name>
</gene>
<protein>
    <submittedName>
        <fullName evidence="2">Uncharacterized protein</fullName>
    </submittedName>
</protein>
<name>A0ABT7QHV9_9GAMM</name>
<evidence type="ECO:0000313" key="2">
    <source>
        <dbReference type="EMBL" id="MDM5133555.1"/>
    </source>
</evidence>
<dbReference type="Proteomes" id="UP001168109">
    <property type="component" value="Unassembled WGS sequence"/>
</dbReference>
<feature type="transmembrane region" description="Helical" evidence="1">
    <location>
        <begin position="55"/>
        <end position="73"/>
    </location>
</feature>
<accession>A0ABT7QHV9</accession>
<keyword evidence="1" id="KW-1133">Transmembrane helix</keyword>
<dbReference type="RefSeq" id="WP_156140655.1">
    <property type="nucleotide sequence ID" value="NZ_CDBL01000086.1"/>
</dbReference>
<evidence type="ECO:0000313" key="3">
    <source>
        <dbReference type="Proteomes" id="UP001168109"/>
    </source>
</evidence>
<proteinExistence type="predicted"/>